<gene>
    <name evidence="1" type="ORF">F4821DRAFT_153428</name>
</gene>
<reference evidence="1 2" key="1">
    <citation type="journal article" date="2022" name="New Phytol.">
        <title>Ecological generalism drives hyperdiversity of secondary metabolite gene clusters in xylarialean endophytes.</title>
        <authorList>
            <person name="Franco M.E.E."/>
            <person name="Wisecaver J.H."/>
            <person name="Arnold A.E."/>
            <person name="Ju Y.M."/>
            <person name="Slot J.C."/>
            <person name="Ahrendt S."/>
            <person name="Moore L.P."/>
            <person name="Eastman K.E."/>
            <person name="Scott K."/>
            <person name="Konkel Z."/>
            <person name="Mondo S.J."/>
            <person name="Kuo A."/>
            <person name="Hayes R.D."/>
            <person name="Haridas S."/>
            <person name="Andreopoulos B."/>
            <person name="Riley R."/>
            <person name="LaButti K."/>
            <person name="Pangilinan J."/>
            <person name="Lipzen A."/>
            <person name="Amirebrahimi M."/>
            <person name="Yan J."/>
            <person name="Adam C."/>
            <person name="Keymanesh K."/>
            <person name="Ng V."/>
            <person name="Louie K."/>
            <person name="Northen T."/>
            <person name="Drula E."/>
            <person name="Henrissat B."/>
            <person name="Hsieh H.M."/>
            <person name="Youens-Clark K."/>
            <person name="Lutzoni F."/>
            <person name="Miadlikowska J."/>
            <person name="Eastwood D.C."/>
            <person name="Hamelin R.C."/>
            <person name="Grigoriev I.V."/>
            <person name="U'Ren J.M."/>
        </authorList>
    </citation>
    <scope>NUCLEOTIDE SEQUENCE [LARGE SCALE GENOMIC DNA]</scope>
    <source>
        <strain evidence="1 2">ER1909</strain>
    </source>
</reference>
<accession>A0ACC0CYF8</accession>
<evidence type="ECO:0000313" key="2">
    <source>
        <dbReference type="Proteomes" id="UP001497680"/>
    </source>
</evidence>
<proteinExistence type="predicted"/>
<protein>
    <submittedName>
        <fullName evidence="1">Saccharopine dehydrogenase-domain-containing protein</fullName>
    </submittedName>
</protein>
<comment type="caution">
    <text evidence="1">The sequence shown here is derived from an EMBL/GenBank/DDBJ whole genome shotgun (WGS) entry which is preliminary data.</text>
</comment>
<organism evidence="1 2">
    <name type="scientific">Hypoxylon rubiginosum</name>
    <dbReference type="NCBI Taxonomy" id="110542"/>
    <lineage>
        <taxon>Eukaryota</taxon>
        <taxon>Fungi</taxon>
        <taxon>Dikarya</taxon>
        <taxon>Ascomycota</taxon>
        <taxon>Pezizomycotina</taxon>
        <taxon>Sordariomycetes</taxon>
        <taxon>Xylariomycetidae</taxon>
        <taxon>Xylariales</taxon>
        <taxon>Hypoxylaceae</taxon>
        <taxon>Hypoxylon</taxon>
    </lineage>
</organism>
<dbReference type="EMBL" id="MU394328">
    <property type="protein sequence ID" value="KAI6085135.1"/>
    <property type="molecule type" value="Genomic_DNA"/>
</dbReference>
<keyword evidence="2" id="KW-1185">Reference proteome</keyword>
<sequence>MDATVAERRKSRKYDILLLGATGYTGSLTAEYIARHLPTDLKWAIAGRSRSKLEALAKKLNAIDSKRSQPVIEVVSLENGTQLDSAIKDCKVCISVVSYHQIGETVVRSCIENGTDYLDVAGDVPLLRKFVDKYHEAAINARVALIHVCGVFSAPHDLLTWATVRKLAEETSLRAKEVVLSVTELELSPSGGTAQSLMADSTHDPQALEQAKQPWILSPIKGTQTSESTNFLGIRQESSIGLLSASSISAGQNRAVVHRTWGLLQGTNQEYGPNFQFNEYEKVSSTAAGLLRMLNTSLLNTLLGFKLFRSIAKLFLPAPGEGPDVEKTRYSRVKFEAVAIADVNDGSVPPRAYASFSYPSGAYHTTALFLAQGAASLLYTRSLEGRIAGGCLTPAFLGDDLIRWVQEAGATFKVNLI</sequence>
<evidence type="ECO:0000313" key="1">
    <source>
        <dbReference type="EMBL" id="KAI6085135.1"/>
    </source>
</evidence>
<dbReference type="Proteomes" id="UP001497680">
    <property type="component" value="Unassembled WGS sequence"/>
</dbReference>
<name>A0ACC0CYF8_9PEZI</name>